<keyword evidence="1" id="KW-0175">Coiled coil</keyword>
<evidence type="ECO:0000256" key="2">
    <source>
        <dbReference type="SAM" id="MobiDB-lite"/>
    </source>
</evidence>
<reference evidence="3" key="1">
    <citation type="submission" date="2020-06" db="EMBL/GenBank/DDBJ databases">
        <authorList>
            <person name="Li T."/>
            <person name="Hu X."/>
            <person name="Zhang T."/>
            <person name="Song X."/>
            <person name="Zhang H."/>
            <person name="Dai N."/>
            <person name="Sheng W."/>
            <person name="Hou X."/>
            <person name="Wei L."/>
        </authorList>
    </citation>
    <scope>NUCLEOTIDE SEQUENCE</scope>
    <source>
        <strain evidence="3">3651</strain>
        <tissue evidence="3">Leaf</tissue>
    </source>
</reference>
<evidence type="ECO:0000313" key="3">
    <source>
        <dbReference type="EMBL" id="KAK4412518.1"/>
    </source>
</evidence>
<evidence type="ECO:0000256" key="1">
    <source>
        <dbReference type="SAM" id="Coils"/>
    </source>
</evidence>
<protein>
    <submittedName>
        <fullName evidence="3">Uncharacterized protein</fullName>
    </submittedName>
</protein>
<name>A0AAE2C838_9LAMI</name>
<comment type="caution">
    <text evidence="3">The sequence shown here is derived from an EMBL/GenBank/DDBJ whole genome shotgun (WGS) entry which is preliminary data.</text>
</comment>
<dbReference type="AlphaFoldDB" id="A0AAE2C838"/>
<dbReference type="EMBL" id="JACGWO010000013">
    <property type="protein sequence ID" value="KAK4412518.1"/>
    <property type="molecule type" value="Genomic_DNA"/>
</dbReference>
<proteinExistence type="predicted"/>
<reference evidence="3" key="2">
    <citation type="journal article" date="2024" name="Plant">
        <title>Genomic evolution and insights into agronomic trait innovations of Sesamum species.</title>
        <authorList>
            <person name="Miao H."/>
            <person name="Wang L."/>
            <person name="Qu L."/>
            <person name="Liu H."/>
            <person name="Sun Y."/>
            <person name="Le M."/>
            <person name="Wang Q."/>
            <person name="Wei S."/>
            <person name="Zheng Y."/>
            <person name="Lin W."/>
            <person name="Duan Y."/>
            <person name="Cao H."/>
            <person name="Xiong S."/>
            <person name="Wang X."/>
            <person name="Wei L."/>
            <person name="Li C."/>
            <person name="Ma Q."/>
            <person name="Ju M."/>
            <person name="Zhao R."/>
            <person name="Li G."/>
            <person name="Mu C."/>
            <person name="Tian Q."/>
            <person name="Mei H."/>
            <person name="Zhang T."/>
            <person name="Gao T."/>
            <person name="Zhang H."/>
        </authorList>
    </citation>
    <scope>NUCLEOTIDE SEQUENCE</scope>
    <source>
        <strain evidence="3">3651</strain>
    </source>
</reference>
<accession>A0AAE2C838</accession>
<evidence type="ECO:0000313" key="4">
    <source>
        <dbReference type="Proteomes" id="UP001293254"/>
    </source>
</evidence>
<sequence>MPATEISETSEILESEYERLEAAIALLVAAVERFGSSVERLCSTMDSCYASTTAAISKLHLPVSSTYLPTATVYSPPPTQLSIPSPSLHGTPSPSPLLVPLRKPIPRQPLQPQNQQRITMLPFAQEVQPPPQLSLPITRNSYRKMQPPLPHASNPPHPHRHIDHIPTLSQLPQHPTHRRPLSR</sequence>
<dbReference type="Proteomes" id="UP001293254">
    <property type="component" value="Unassembled WGS sequence"/>
</dbReference>
<feature type="coiled-coil region" evidence="1">
    <location>
        <begin position="3"/>
        <end position="30"/>
    </location>
</feature>
<feature type="region of interest" description="Disordered" evidence="2">
    <location>
        <begin position="124"/>
        <end position="183"/>
    </location>
</feature>
<feature type="compositionally biased region" description="Pro residues" evidence="2">
    <location>
        <begin position="147"/>
        <end position="156"/>
    </location>
</feature>
<gene>
    <name evidence="3" type="ORF">Salat_2898900</name>
</gene>
<keyword evidence="4" id="KW-1185">Reference proteome</keyword>
<organism evidence="3 4">
    <name type="scientific">Sesamum alatum</name>
    <dbReference type="NCBI Taxonomy" id="300844"/>
    <lineage>
        <taxon>Eukaryota</taxon>
        <taxon>Viridiplantae</taxon>
        <taxon>Streptophyta</taxon>
        <taxon>Embryophyta</taxon>
        <taxon>Tracheophyta</taxon>
        <taxon>Spermatophyta</taxon>
        <taxon>Magnoliopsida</taxon>
        <taxon>eudicotyledons</taxon>
        <taxon>Gunneridae</taxon>
        <taxon>Pentapetalae</taxon>
        <taxon>asterids</taxon>
        <taxon>lamiids</taxon>
        <taxon>Lamiales</taxon>
        <taxon>Pedaliaceae</taxon>
        <taxon>Sesamum</taxon>
    </lineage>
</organism>